<evidence type="ECO:0000313" key="1">
    <source>
        <dbReference type="EMBL" id="GKS81709.1"/>
    </source>
</evidence>
<protein>
    <submittedName>
        <fullName evidence="1">Uncharacterized protein</fullName>
    </submittedName>
</protein>
<comment type="caution">
    <text evidence="1">The sequence shown here is derived from an EMBL/GenBank/DDBJ whole genome shotgun (WGS) entry which is preliminary data.</text>
</comment>
<gene>
    <name evidence="1" type="ORF">LPAF129_13950</name>
</gene>
<dbReference type="EMBL" id="BQXH01000012">
    <property type="protein sequence ID" value="GKS81709.1"/>
    <property type="molecule type" value="Genomic_DNA"/>
</dbReference>
<dbReference type="Proteomes" id="UP001055149">
    <property type="component" value="Unassembled WGS sequence"/>
</dbReference>
<organism evidence="1 2">
    <name type="scientific">Ligilactobacillus pabuli</name>
    <dbReference type="NCBI Taxonomy" id="2886039"/>
    <lineage>
        <taxon>Bacteria</taxon>
        <taxon>Bacillati</taxon>
        <taxon>Bacillota</taxon>
        <taxon>Bacilli</taxon>
        <taxon>Lactobacillales</taxon>
        <taxon>Lactobacillaceae</taxon>
        <taxon>Ligilactobacillus</taxon>
    </lineage>
</organism>
<keyword evidence="2" id="KW-1185">Reference proteome</keyword>
<dbReference type="RefSeq" id="WP_244055455.1">
    <property type="nucleotide sequence ID" value="NZ_BQXH01000012.1"/>
</dbReference>
<proteinExistence type="predicted"/>
<reference evidence="1" key="1">
    <citation type="journal article" date="2022" name="Int. J. Syst. Evol. Microbiol.">
        <title>A novel species of lactic acid bacteria, Ligilactobacillus pabuli sp. nov., isolated from alfalfa silage.</title>
        <authorList>
            <person name="Tohno M."/>
            <person name="Tanizawa Y."/>
            <person name="Sawada H."/>
            <person name="Sakamoto M."/>
            <person name="Ohkuma M."/>
            <person name="Kobayashi H."/>
        </authorList>
    </citation>
    <scope>NUCLEOTIDE SEQUENCE</scope>
    <source>
        <strain evidence="1">AF129</strain>
    </source>
</reference>
<accession>A0ABQ5JI61</accession>
<evidence type="ECO:0000313" key="2">
    <source>
        <dbReference type="Proteomes" id="UP001055149"/>
    </source>
</evidence>
<sequence length="224" mass="24964">MSEKYTAQDLIDLKSDTMRGYAAQFERHYASGLAKILGVSELHAALAQDFEAELLEELREAHGEAGVALQTNGNVAPYTLLLYLGENVLDAFSQGKYAFVAESGLESIVKQLIERDDAHSAQEKGILEENLLLGLATTFLLTSVYMTEDPVVSKYLQQPATPQVENNVLEYAPNGRNIVKINTTHDLDEEEQKSLRFILKLRPEIDETTIDISPKQARYGVFDL</sequence>
<name>A0ABQ5JI61_9LACO</name>